<dbReference type="KEGG" id="vg:55609302"/>
<dbReference type="EMBL" id="MH536811">
    <property type="protein sequence ID" value="AXG66251.1"/>
    <property type="molecule type" value="Genomic_DNA"/>
</dbReference>
<reference evidence="1 2" key="1">
    <citation type="submission" date="2018-06" db="EMBL/GenBank/DDBJ databases">
        <authorList>
            <person name="Moussa A."/>
            <person name="Couoh J.M."/>
            <person name="Harbem L."/>
            <person name="Okocha J.C."/>
            <person name="Taylor D."/>
            <person name="Teutsch A.B."/>
            <person name="Smith B.R."/>
            <person name="Suri N."/>
            <person name="Layton S.R."/>
            <person name="Kim T."/>
            <person name="Hughes L.E."/>
            <person name="Garlena R.A."/>
            <person name="Russell D.A."/>
            <person name="Pope W.H."/>
            <person name="Jacobs-Sera D."/>
            <person name="Hatfull G.F."/>
        </authorList>
    </citation>
    <scope>NUCLEOTIDE SEQUENCE [LARGE SCALE GENOMIC DNA]</scope>
</reference>
<keyword evidence="2" id="KW-1185">Reference proteome</keyword>
<evidence type="ECO:0000313" key="1">
    <source>
        <dbReference type="EMBL" id="AXG66251.1"/>
    </source>
</evidence>
<accession>A0A345GTH9</accession>
<sequence length="78" mass="9077">MPNLDYKAAHKFVKEQRRIGNAVRWDGWDMVFWKPTRHGFTNVNGAFDRDKGRWGVESRVSVNTDGVWMVPKKNVKSA</sequence>
<dbReference type="Proteomes" id="UP000259354">
    <property type="component" value="Segment"/>
</dbReference>
<gene>
    <name evidence="1" type="primary">160</name>
    <name evidence="1" type="ORF">SEA_ANNADREAMY_160</name>
</gene>
<dbReference type="RefSeq" id="YP_009839100.1">
    <property type="nucleotide sequence ID" value="NC_048719.1"/>
</dbReference>
<proteinExistence type="predicted"/>
<dbReference type="GeneID" id="55609302"/>
<name>A0A345GTH9_9CAUD</name>
<organism evidence="1 2">
    <name type="scientific">Streptomyces phage Annadreamy</name>
    <dbReference type="NCBI Taxonomy" id="2250335"/>
    <lineage>
        <taxon>Viruses</taxon>
        <taxon>Duplodnaviria</taxon>
        <taxon>Heunggongvirae</taxon>
        <taxon>Uroviricota</taxon>
        <taxon>Caudoviricetes</taxon>
        <taxon>Stanwilliamsviridae</taxon>
        <taxon>Loccivirinae</taxon>
        <taxon>Annadreamyvirus</taxon>
        <taxon>Annadreamyvirus annadreamy</taxon>
    </lineage>
</organism>
<protein>
    <submittedName>
        <fullName evidence="1">Uncharacterized protein</fullName>
    </submittedName>
</protein>
<evidence type="ECO:0000313" key="2">
    <source>
        <dbReference type="Proteomes" id="UP000259354"/>
    </source>
</evidence>